<accession>A0ABP5QAS3</accession>
<dbReference type="EMBL" id="BAAAQY010000002">
    <property type="protein sequence ID" value="GAA2227579.1"/>
    <property type="molecule type" value="Genomic_DNA"/>
</dbReference>
<evidence type="ECO:0000313" key="1">
    <source>
        <dbReference type="EMBL" id="GAA2227579.1"/>
    </source>
</evidence>
<reference evidence="2" key="1">
    <citation type="journal article" date="2019" name="Int. J. Syst. Evol. Microbiol.">
        <title>The Global Catalogue of Microorganisms (GCM) 10K type strain sequencing project: providing services to taxonomists for standard genome sequencing and annotation.</title>
        <authorList>
            <consortium name="The Broad Institute Genomics Platform"/>
            <consortium name="The Broad Institute Genome Sequencing Center for Infectious Disease"/>
            <person name="Wu L."/>
            <person name="Ma J."/>
        </authorList>
    </citation>
    <scope>NUCLEOTIDE SEQUENCE [LARGE SCALE GENOMIC DNA]</scope>
    <source>
        <strain evidence="2">JCM 16117</strain>
    </source>
</reference>
<comment type="caution">
    <text evidence="1">The sequence shown here is derived from an EMBL/GenBank/DDBJ whole genome shotgun (WGS) entry which is preliminary data.</text>
</comment>
<proteinExistence type="predicted"/>
<gene>
    <name evidence="1" type="ORF">GCM10009851_09790</name>
</gene>
<organism evidence="1 2">
    <name type="scientific">Herbiconiux moechotypicola</name>
    <dbReference type="NCBI Taxonomy" id="637393"/>
    <lineage>
        <taxon>Bacteria</taxon>
        <taxon>Bacillati</taxon>
        <taxon>Actinomycetota</taxon>
        <taxon>Actinomycetes</taxon>
        <taxon>Micrococcales</taxon>
        <taxon>Microbacteriaceae</taxon>
        <taxon>Herbiconiux</taxon>
    </lineage>
</organism>
<dbReference type="RefSeq" id="WP_259478091.1">
    <property type="nucleotide sequence ID" value="NZ_BAAAQY010000002.1"/>
</dbReference>
<protein>
    <submittedName>
        <fullName evidence="1">Uncharacterized protein</fullName>
    </submittedName>
</protein>
<dbReference type="PROSITE" id="PS51318">
    <property type="entry name" value="TAT"/>
    <property type="match status" value="1"/>
</dbReference>
<name>A0ABP5QAS3_9MICO</name>
<evidence type="ECO:0000313" key="2">
    <source>
        <dbReference type="Proteomes" id="UP001500929"/>
    </source>
</evidence>
<dbReference type="Proteomes" id="UP001500929">
    <property type="component" value="Unassembled WGS sequence"/>
</dbReference>
<dbReference type="InterPro" id="IPR006311">
    <property type="entry name" value="TAT_signal"/>
</dbReference>
<sequence length="161" mass="15961">MTEDDGRQGGVSRRTVVTAGAWALPVIAVAVGAPAAAASTTGGVLYVTGNAFGGAGIFLSGSNYNGFGASGDYAPGEVTITFVLPEGVEFTVDSPDLWLVTVTDNVVTISNGAALTPSETGDLGDFSITGDFAQGSTYDVSSAPPGLDVQYVGNVGGGVFA</sequence>
<keyword evidence="2" id="KW-1185">Reference proteome</keyword>